<protein>
    <submittedName>
        <fullName evidence="1">DUF945 domain-containing protein</fullName>
    </submittedName>
</protein>
<dbReference type="InterPro" id="IPR010352">
    <property type="entry name" value="DUF945"/>
</dbReference>
<organism evidence="1 2">
    <name type="scientific">Vibrio diazotrophicus</name>
    <dbReference type="NCBI Taxonomy" id="685"/>
    <lineage>
        <taxon>Bacteria</taxon>
        <taxon>Pseudomonadati</taxon>
        <taxon>Pseudomonadota</taxon>
        <taxon>Gammaproteobacteria</taxon>
        <taxon>Vibrionales</taxon>
        <taxon>Vibrionaceae</taxon>
        <taxon>Vibrio</taxon>
    </lineage>
</organism>
<sequence>MKKLKLIGAVGGAVSLALCWPLAVGQIGQNVISDGLKHVSNNDISAELISYDRGYLSSHAQTRFTVTNPVLKLQMQHEGLPTEVIVDSDIRHGLASISSVSTFPDYPESPLVVNSTTQLNGNTRFSSTLDNWHYQSEGPDSVAISILSSQVTGTVTALGQMDFNVTIPSIALNFETGENMLISDFSGQGNGKQDSGFWIGKQNITLGSLTVDDGLGSTLFSAESTSYQFESEFNTEKSRFTSNHKMNVGKVMVDDGEVNNVQLDFTLGDADREAFLALSNIYQSNPYLEAEDLEKAMPHVDSLFSQGFFVSIKPFALNLGEGEFSSKITLNIPEGTNDVQKDPSVIMSALTGDLEAFVSNQLVDDYPTIQQGVDELLMMEMMTQDDKGYQLKADIKEGNVVFSNGQKVPLFALFMYGMMAR</sequence>
<evidence type="ECO:0000313" key="1">
    <source>
        <dbReference type="EMBL" id="PNI06379.1"/>
    </source>
</evidence>
<comment type="caution">
    <text evidence="1">The sequence shown here is derived from an EMBL/GenBank/DDBJ whole genome shotgun (WGS) entry which is preliminary data.</text>
</comment>
<name>A0A2J8GUJ6_VIBDI</name>
<dbReference type="OrthoDB" id="5915128at2"/>
<dbReference type="Proteomes" id="UP000236449">
    <property type="component" value="Unassembled WGS sequence"/>
</dbReference>
<gene>
    <name evidence="1" type="ORF">C1N32_05120</name>
</gene>
<dbReference type="RefSeq" id="WP_102955201.1">
    <property type="nucleotide sequence ID" value="NZ_POSI01000020.1"/>
</dbReference>
<accession>A0A2J8GUJ6</accession>
<dbReference type="AlphaFoldDB" id="A0A2J8GUJ6"/>
<dbReference type="EMBL" id="POSK01000002">
    <property type="protein sequence ID" value="PNI06379.1"/>
    <property type="molecule type" value="Genomic_DNA"/>
</dbReference>
<evidence type="ECO:0000313" key="2">
    <source>
        <dbReference type="Proteomes" id="UP000236449"/>
    </source>
</evidence>
<reference evidence="1 2" key="1">
    <citation type="submission" date="2018-01" db="EMBL/GenBank/DDBJ databases">
        <title>Draft genome sequences of six Vibrio diazotrophicus strains isolated from deep-sea sediments of the Baltic Sea.</title>
        <authorList>
            <person name="Castillo D."/>
            <person name="Vandieken V."/>
            <person name="Chiang O."/>
            <person name="Middelboe M."/>
        </authorList>
    </citation>
    <scope>NUCLEOTIDE SEQUENCE [LARGE SCALE GENOMIC DNA]</scope>
    <source>
        <strain evidence="1 2">60.27F</strain>
    </source>
</reference>
<proteinExistence type="predicted"/>
<dbReference type="Pfam" id="PF06097">
    <property type="entry name" value="DUF945"/>
    <property type="match status" value="1"/>
</dbReference>